<dbReference type="PROSITE" id="PS51257">
    <property type="entry name" value="PROKAR_LIPOPROTEIN"/>
    <property type="match status" value="1"/>
</dbReference>
<feature type="domain" description="Intracellular proteinase inhibitor BsuPI" evidence="3">
    <location>
        <begin position="41"/>
        <end position="143"/>
    </location>
</feature>
<feature type="region of interest" description="Disordered" evidence="1">
    <location>
        <begin position="158"/>
        <end position="199"/>
    </location>
</feature>
<feature type="compositionally biased region" description="Basic and acidic residues" evidence="1">
    <location>
        <begin position="167"/>
        <end position="199"/>
    </location>
</feature>
<dbReference type="AlphaFoldDB" id="A0A556PMD7"/>
<reference evidence="4 5" key="1">
    <citation type="submission" date="2019-07" db="EMBL/GenBank/DDBJ databases">
        <title>Allobacillus sp. nov. SKP isolated from shrimp paste of Euphausiacea.</title>
        <authorList>
            <person name="Kanchanasin P."/>
            <person name="Tanasupawat S."/>
            <person name="Shi W."/>
            <person name="Wu L."/>
            <person name="Ma J."/>
        </authorList>
    </citation>
    <scope>NUCLEOTIDE SEQUENCE [LARGE SCALE GENOMIC DNA]</scope>
    <source>
        <strain evidence="4 5">SKP4-8</strain>
    </source>
</reference>
<dbReference type="EMBL" id="VMHE01000009">
    <property type="protein sequence ID" value="TSJ65541.1"/>
    <property type="molecule type" value="Genomic_DNA"/>
</dbReference>
<dbReference type="Pfam" id="PF12690">
    <property type="entry name" value="BsuPI"/>
    <property type="match status" value="1"/>
</dbReference>
<dbReference type="OrthoDB" id="1357684at2"/>
<evidence type="ECO:0000313" key="5">
    <source>
        <dbReference type="Proteomes" id="UP000316425"/>
    </source>
</evidence>
<sequence length="293" mass="32905">MRRIGLLILLSLLLASCGASDESGNEPNVNDQGDFEVKSLSFDVDVKAKDNVAVFEINLSNDSEKPVQLTFSSGQQYEIVINESSGEKVYKFSEGRMFTQAIIEEEIAAGDELSFEQEWDYTSDGKRVESGEYEATVKITAQTVNGEKVEPDAFVQKVSVSVPESSDENRSEKEKESKEDNQEKDSSESAEPNRIEHDNIRNIVVQGEQGNYTIKGETNLDSEIAYSVEDGHYILVEEQRVELQGDEKWQPFEISTEIKKENLPHAGVLTLVFSWEQAGEKKYHSILLEGFNN</sequence>
<proteinExistence type="predicted"/>
<feature type="chain" id="PRO_5038927021" description="Intracellular proteinase inhibitor BsuPI domain-containing protein" evidence="2">
    <location>
        <begin position="22"/>
        <end position="293"/>
    </location>
</feature>
<gene>
    <name evidence="4" type="ORF">FPQ13_06975</name>
</gene>
<dbReference type="Proteomes" id="UP000316425">
    <property type="component" value="Unassembled WGS sequence"/>
</dbReference>
<dbReference type="InterPro" id="IPR038144">
    <property type="entry name" value="IPI"/>
</dbReference>
<evidence type="ECO:0000313" key="4">
    <source>
        <dbReference type="EMBL" id="TSJ65541.1"/>
    </source>
</evidence>
<feature type="signal peptide" evidence="2">
    <location>
        <begin position="1"/>
        <end position="21"/>
    </location>
</feature>
<name>A0A556PMD7_9BACI</name>
<dbReference type="Gene3D" id="2.60.40.2360">
    <property type="entry name" value="Intracellular proteinase inhibitor BsuPI"/>
    <property type="match status" value="1"/>
</dbReference>
<evidence type="ECO:0000256" key="2">
    <source>
        <dbReference type="SAM" id="SignalP"/>
    </source>
</evidence>
<keyword evidence="2" id="KW-0732">Signal</keyword>
<keyword evidence="5" id="KW-1185">Reference proteome</keyword>
<comment type="caution">
    <text evidence="4">The sequence shown here is derived from an EMBL/GenBank/DDBJ whole genome shotgun (WGS) entry which is preliminary data.</text>
</comment>
<organism evidence="4 5">
    <name type="scientific">Allobacillus salarius</name>
    <dbReference type="NCBI Taxonomy" id="1955272"/>
    <lineage>
        <taxon>Bacteria</taxon>
        <taxon>Bacillati</taxon>
        <taxon>Bacillota</taxon>
        <taxon>Bacilli</taxon>
        <taxon>Bacillales</taxon>
        <taxon>Bacillaceae</taxon>
        <taxon>Allobacillus</taxon>
    </lineage>
</organism>
<evidence type="ECO:0000259" key="3">
    <source>
        <dbReference type="Pfam" id="PF12690"/>
    </source>
</evidence>
<dbReference type="InterPro" id="IPR020481">
    <property type="entry name" value="Intracell_prot_inh_BsuPI"/>
</dbReference>
<evidence type="ECO:0000256" key="1">
    <source>
        <dbReference type="SAM" id="MobiDB-lite"/>
    </source>
</evidence>
<dbReference type="RefSeq" id="WP_144088614.1">
    <property type="nucleotide sequence ID" value="NZ_VMHE01000009.1"/>
</dbReference>
<accession>A0A556PMD7</accession>
<protein>
    <recommendedName>
        <fullName evidence="3">Intracellular proteinase inhibitor BsuPI domain-containing protein</fullName>
    </recommendedName>
</protein>